<reference evidence="6 7" key="1">
    <citation type="submission" date="2021-04" db="EMBL/GenBank/DDBJ databases">
        <authorList>
            <person name="De Guttry C."/>
            <person name="Zahm M."/>
            <person name="Klopp C."/>
            <person name="Cabau C."/>
            <person name="Louis A."/>
            <person name="Berthelot C."/>
            <person name="Parey E."/>
            <person name="Roest Crollius H."/>
            <person name="Montfort J."/>
            <person name="Robinson-Rechavi M."/>
            <person name="Bucao C."/>
            <person name="Bouchez O."/>
            <person name="Gislard M."/>
            <person name="Lluch J."/>
            <person name="Milhes M."/>
            <person name="Lampietro C."/>
            <person name="Lopez Roques C."/>
            <person name="Donnadieu C."/>
            <person name="Braasch I."/>
            <person name="Desvignes T."/>
            <person name="Postlethwait J."/>
            <person name="Bobe J."/>
            <person name="Wedekind C."/>
            <person name="Guiguen Y."/>
        </authorList>
    </citation>
    <scope>NUCLEOTIDE SEQUENCE [LARGE SCALE GENOMIC DNA]</scope>
    <source>
        <strain evidence="6">Cs_M1</strain>
        <tissue evidence="6">Blood</tissue>
    </source>
</reference>
<dbReference type="Gene3D" id="2.170.300.10">
    <property type="entry name" value="Tie2 ligand-binding domain superfamily"/>
    <property type="match status" value="1"/>
</dbReference>
<dbReference type="PANTHER" id="PTHR10082">
    <property type="entry name" value="INTEGRIN BETA SUBUNIT"/>
    <property type="match status" value="1"/>
</dbReference>
<comment type="caution">
    <text evidence="6">The sequence shown here is derived from an EMBL/GenBank/DDBJ whole genome shotgun (WGS) entry which is preliminary data.</text>
</comment>
<evidence type="ECO:0000313" key="7">
    <source>
        <dbReference type="Proteomes" id="UP001356427"/>
    </source>
</evidence>
<dbReference type="AlphaFoldDB" id="A0AAN8M3S0"/>
<dbReference type="GO" id="GO:0098609">
    <property type="term" value="P:cell-cell adhesion"/>
    <property type="evidence" value="ECO:0007669"/>
    <property type="project" value="TreeGrafter"/>
</dbReference>
<protein>
    <submittedName>
        <fullName evidence="6">Uncharacterized protein</fullName>
    </submittedName>
</protein>
<dbReference type="InterPro" id="IPR057243">
    <property type="entry name" value="Integrin_I-EGF_CS"/>
</dbReference>
<sequence>MCPLAVTRVNLGQRCECEQPKDMISADSMDATCRQDNSSPCYCSRHGSCECGICVCQGTHRGDFCQCDDNSCARHNNMLCGGSACDCSTRTDQCRTAGKLCNGQGTCLCNQCQCNKDLFGMNCSKIANACPKFLACVTCELAIKESDA</sequence>
<evidence type="ECO:0000256" key="3">
    <source>
        <dbReference type="ARBA" id="ARBA00022737"/>
    </source>
</evidence>
<evidence type="ECO:0000256" key="4">
    <source>
        <dbReference type="ARBA" id="ARBA00023157"/>
    </source>
</evidence>
<dbReference type="GO" id="GO:0050900">
    <property type="term" value="P:leukocyte migration"/>
    <property type="evidence" value="ECO:0007669"/>
    <property type="project" value="TreeGrafter"/>
</dbReference>
<dbReference type="GO" id="GO:0007160">
    <property type="term" value="P:cell-matrix adhesion"/>
    <property type="evidence" value="ECO:0007669"/>
    <property type="project" value="TreeGrafter"/>
</dbReference>
<evidence type="ECO:0000313" key="6">
    <source>
        <dbReference type="EMBL" id="KAK6321384.1"/>
    </source>
</evidence>
<dbReference type="PROSITE" id="PS00243">
    <property type="entry name" value="I_EGF_1"/>
    <property type="match status" value="1"/>
</dbReference>
<evidence type="ECO:0000256" key="5">
    <source>
        <dbReference type="ARBA" id="ARBA00023180"/>
    </source>
</evidence>
<gene>
    <name evidence="6" type="ORF">J4Q44_G00083600</name>
</gene>
<dbReference type="GO" id="GO:0009986">
    <property type="term" value="C:cell surface"/>
    <property type="evidence" value="ECO:0007669"/>
    <property type="project" value="TreeGrafter"/>
</dbReference>
<dbReference type="GO" id="GO:0008305">
    <property type="term" value="C:integrin complex"/>
    <property type="evidence" value="ECO:0007669"/>
    <property type="project" value="TreeGrafter"/>
</dbReference>
<keyword evidence="2" id="KW-0732">Signal</keyword>
<dbReference type="GO" id="GO:0005178">
    <property type="term" value="F:integrin binding"/>
    <property type="evidence" value="ECO:0007669"/>
    <property type="project" value="TreeGrafter"/>
</dbReference>
<dbReference type="Proteomes" id="UP001356427">
    <property type="component" value="Unassembled WGS sequence"/>
</dbReference>
<organism evidence="6 7">
    <name type="scientific">Coregonus suidteri</name>
    <dbReference type="NCBI Taxonomy" id="861788"/>
    <lineage>
        <taxon>Eukaryota</taxon>
        <taxon>Metazoa</taxon>
        <taxon>Chordata</taxon>
        <taxon>Craniata</taxon>
        <taxon>Vertebrata</taxon>
        <taxon>Euteleostomi</taxon>
        <taxon>Actinopterygii</taxon>
        <taxon>Neopterygii</taxon>
        <taxon>Teleostei</taxon>
        <taxon>Protacanthopterygii</taxon>
        <taxon>Salmoniformes</taxon>
        <taxon>Salmonidae</taxon>
        <taxon>Coregoninae</taxon>
        <taxon>Coregonus</taxon>
    </lineage>
</organism>
<dbReference type="PANTHER" id="PTHR10082:SF36">
    <property type="entry name" value="INTEGRIN BETA-7"/>
    <property type="match status" value="1"/>
</dbReference>
<keyword evidence="5" id="KW-0325">Glycoprotein</keyword>
<name>A0AAN8M3S0_9TELE</name>
<keyword evidence="4" id="KW-1015">Disulfide bond</keyword>
<dbReference type="EMBL" id="JAGTTL010000006">
    <property type="protein sequence ID" value="KAK6321384.1"/>
    <property type="molecule type" value="Genomic_DNA"/>
</dbReference>
<dbReference type="GO" id="GO:0007229">
    <property type="term" value="P:integrin-mediated signaling pathway"/>
    <property type="evidence" value="ECO:0007669"/>
    <property type="project" value="TreeGrafter"/>
</dbReference>
<accession>A0AAN8M3S0</accession>
<proteinExistence type="predicted"/>
<evidence type="ECO:0000256" key="1">
    <source>
        <dbReference type="ARBA" id="ARBA00022536"/>
    </source>
</evidence>
<keyword evidence="3" id="KW-0677">Repeat</keyword>
<dbReference type="GO" id="GO:0033627">
    <property type="term" value="P:cell adhesion mediated by integrin"/>
    <property type="evidence" value="ECO:0007669"/>
    <property type="project" value="TreeGrafter"/>
</dbReference>
<dbReference type="GO" id="GO:0005925">
    <property type="term" value="C:focal adhesion"/>
    <property type="evidence" value="ECO:0007669"/>
    <property type="project" value="TreeGrafter"/>
</dbReference>
<keyword evidence="7" id="KW-1185">Reference proteome</keyword>
<dbReference type="Gene3D" id="2.10.25.10">
    <property type="entry name" value="Laminin"/>
    <property type="match status" value="1"/>
</dbReference>
<evidence type="ECO:0000256" key="2">
    <source>
        <dbReference type="ARBA" id="ARBA00022729"/>
    </source>
</evidence>
<keyword evidence="1" id="KW-0245">EGF-like domain</keyword>
<dbReference type="InterPro" id="IPR015812">
    <property type="entry name" value="Integrin_bsu"/>
</dbReference>